<evidence type="ECO:0000313" key="2">
    <source>
        <dbReference type="Proteomes" id="UP000622245"/>
    </source>
</evidence>
<proteinExistence type="predicted"/>
<dbReference type="Proteomes" id="UP000622245">
    <property type="component" value="Unassembled WGS sequence"/>
</dbReference>
<reference evidence="1 2" key="1">
    <citation type="submission" date="2021-01" db="EMBL/GenBank/DDBJ databases">
        <title>Draft genome sequence of Micromonospora sp. strain STR1s_6.</title>
        <authorList>
            <person name="Karlyshev A."/>
            <person name="Jawad R."/>
        </authorList>
    </citation>
    <scope>NUCLEOTIDE SEQUENCE [LARGE SCALE GENOMIC DNA]</scope>
    <source>
        <strain evidence="1 2">STR1S-6</strain>
    </source>
</reference>
<dbReference type="EMBL" id="JAEVHL010000367">
    <property type="protein sequence ID" value="MBM0279830.1"/>
    <property type="molecule type" value="Genomic_DNA"/>
</dbReference>
<name>A0ABS1YQY2_9ACTN</name>
<keyword evidence="2" id="KW-1185">Reference proteome</keyword>
<evidence type="ECO:0000313" key="1">
    <source>
        <dbReference type="EMBL" id="MBM0279830.1"/>
    </source>
</evidence>
<sequence>MTGVTEREIETPCGWCGNAIVQPARGRKKRYCERSCRQRAYELRTAERRHQGDVDAGRIRTVPAQRVVERTVQPRRPVTVAQWETALADLAEQLHAGRYPWERHRLRVALAAVLDALGHPPPDSWIVHGTPLTARPDAAPEPPRPAPPAVLDDALAAAVSAVAACAGPDGIDTTLTRLQALTGQPVPLLRDALHALADADLAVLRRHAEPVDDVDALSEHARFQLHVQRGDAAAAV</sequence>
<dbReference type="RefSeq" id="WP_203152108.1">
    <property type="nucleotide sequence ID" value="NZ_JAEVHL010000367.1"/>
</dbReference>
<comment type="caution">
    <text evidence="1">The sequence shown here is derived from an EMBL/GenBank/DDBJ whole genome shotgun (WGS) entry which is preliminary data.</text>
</comment>
<gene>
    <name evidence="1" type="ORF">JM949_33885</name>
</gene>
<organism evidence="1 2">
    <name type="scientific">Micromonospora tarensis</name>
    <dbReference type="NCBI Taxonomy" id="2806100"/>
    <lineage>
        <taxon>Bacteria</taxon>
        <taxon>Bacillati</taxon>
        <taxon>Actinomycetota</taxon>
        <taxon>Actinomycetes</taxon>
        <taxon>Micromonosporales</taxon>
        <taxon>Micromonosporaceae</taxon>
        <taxon>Micromonospora</taxon>
    </lineage>
</organism>
<accession>A0ABS1YQY2</accession>
<protein>
    <submittedName>
        <fullName evidence="1">Uncharacterized protein</fullName>
    </submittedName>
</protein>